<dbReference type="Proteomes" id="UP001500655">
    <property type="component" value="Unassembled WGS sequence"/>
</dbReference>
<name>A0ABN2KMH4_9ACTN</name>
<reference evidence="1 2" key="1">
    <citation type="journal article" date="2019" name="Int. J. Syst. Evol. Microbiol.">
        <title>The Global Catalogue of Microorganisms (GCM) 10K type strain sequencing project: providing services to taxonomists for standard genome sequencing and annotation.</title>
        <authorList>
            <consortium name="The Broad Institute Genomics Platform"/>
            <consortium name="The Broad Institute Genome Sequencing Center for Infectious Disease"/>
            <person name="Wu L."/>
            <person name="Ma J."/>
        </authorList>
    </citation>
    <scope>NUCLEOTIDE SEQUENCE [LARGE SCALE GENOMIC DNA]</scope>
    <source>
        <strain evidence="1 2">JCM 13249</strain>
    </source>
</reference>
<sequence length="100" mass="9646">MMRGPVPLAGRVVRALVAEVSGLRVGRVDTVPRVAAGFADVAPAGGRVALVGAEAAEVAPAGTAGAAVVAAGPQPALAVRTVATAAAATAARKVISTRQL</sequence>
<accession>A0ABN2KMH4</accession>
<gene>
    <name evidence="1" type="ORF">GCM10009681_34100</name>
</gene>
<evidence type="ECO:0000313" key="1">
    <source>
        <dbReference type="EMBL" id="GAA1760097.1"/>
    </source>
</evidence>
<organism evidence="1 2">
    <name type="scientific">Luedemannella helvata</name>
    <dbReference type="NCBI Taxonomy" id="349315"/>
    <lineage>
        <taxon>Bacteria</taxon>
        <taxon>Bacillati</taxon>
        <taxon>Actinomycetota</taxon>
        <taxon>Actinomycetes</taxon>
        <taxon>Micromonosporales</taxon>
        <taxon>Micromonosporaceae</taxon>
        <taxon>Luedemannella</taxon>
    </lineage>
</organism>
<protein>
    <recommendedName>
        <fullName evidence="3">Antifreeze protein</fullName>
    </recommendedName>
</protein>
<dbReference type="EMBL" id="BAAALS010000016">
    <property type="protein sequence ID" value="GAA1760097.1"/>
    <property type="molecule type" value="Genomic_DNA"/>
</dbReference>
<comment type="caution">
    <text evidence="1">The sequence shown here is derived from an EMBL/GenBank/DDBJ whole genome shotgun (WGS) entry which is preliminary data.</text>
</comment>
<keyword evidence="2" id="KW-1185">Reference proteome</keyword>
<evidence type="ECO:0008006" key="3">
    <source>
        <dbReference type="Google" id="ProtNLM"/>
    </source>
</evidence>
<proteinExistence type="predicted"/>
<evidence type="ECO:0000313" key="2">
    <source>
        <dbReference type="Proteomes" id="UP001500655"/>
    </source>
</evidence>